<dbReference type="Gene3D" id="3.30.1380.20">
    <property type="entry name" value="Trafficking protein particle complex subunit 3"/>
    <property type="match status" value="1"/>
</dbReference>
<dbReference type="EMBL" id="CP042582">
    <property type="protein sequence ID" value="QEX23693.1"/>
    <property type="molecule type" value="Genomic_DNA"/>
</dbReference>
<dbReference type="Pfam" id="PF19367">
    <property type="entry name" value="DUF5943"/>
    <property type="match status" value="1"/>
</dbReference>
<evidence type="ECO:0000313" key="3">
    <source>
        <dbReference type="Proteomes" id="UP000325797"/>
    </source>
</evidence>
<proteinExistence type="predicted"/>
<dbReference type="InterPro" id="IPR045987">
    <property type="entry name" value="DUF5943"/>
</dbReference>
<dbReference type="RefSeq" id="WP_151119042.1">
    <property type="nucleotide sequence ID" value="NZ_CP042582.1"/>
</dbReference>
<sequence>MAAPEVPIEVDPATGIWRTDGLPMVYLPRHFLVNNHRAVEEALGLEAYRGILRAATAKSAIQWCRAEARTHGLAAEATFRHYFKRLSQRGWGQFSIDELDPERRQGRISLRHSVFVLERPAGAERPVCYMFEGFMTGAFRFLLEGSATPVETECREIQCAAQGGHDHCRFEFGAA</sequence>
<evidence type="ECO:0000313" key="2">
    <source>
        <dbReference type="EMBL" id="QEX23693.1"/>
    </source>
</evidence>
<organism evidence="2 3">
    <name type="scientific">Hypericibacter adhaerens</name>
    <dbReference type="NCBI Taxonomy" id="2602016"/>
    <lineage>
        <taxon>Bacteria</taxon>
        <taxon>Pseudomonadati</taxon>
        <taxon>Pseudomonadota</taxon>
        <taxon>Alphaproteobacteria</taxon>
        <taxon>Rhodospirillales</taxon>
        <taxon>Dongiaceae</taxon>
        <taxon>Hypericibacter</taxon>
    </lineage>
</organism>
<dbReference type="AlphaFoldDB" id="A0A5J6N4G9"/>
<feature type="domain" description="4-vinyl reductase 4VR" evidence="1">
    <location>
        <begin position="105"/>
        <end position="174"/>
    </location>
</feature>
<evidence type="ECO:0000259" key="1">
    <source>
        <dbReference type="SMART" id="SM00989"/>
    </source>
</evidence>
<name>A0A5J6N4G9_9PROT</name>
<dbReference type="KEGG" id="hadh:FRZ61_36320"/>
<dbReference type="SMART" id="SM00989">
    <property type="entry name" value="V4R"/>
    <property type="match status" value="1"/>
</dbReference>
<dbReference type="InterPro" id="IPR024096">
    <property type="entry name" value="NO_sig/Golgi_transp_ligand-bd"/>
</dbReference>
<gene>
    <name evidence="2" type="ORF">FRZ61_36320</name>
</gene>
<dbReference type="SUPFAM" id="SSF111126">
    <property type="entry name" value="Ligand-binding domain in the NO signalling and Golgi transport"/>
    <property type="match status" value="1"/>
</dbReference>
<keyword evidence="3" id="KW-1185">Reference proteome</keyword>
<dbReference type="PANTHER" id="PTHR35090">
    <property type="entry name" value="DNA-DIRECTED RNA POLYMERASE SUBUNIT I"/>
    <property type="match status" value="1"/>
</dbReference>
<dbReference type="PANTHER" id="PTHR35090:SF1">
    <property type="entry name" value="SLR0144 PROTEIN"/>
    <property type="match status" value="1"/>
</dbReference>
<dbReference type="InterPro" id="IPR004096">
    <property type="entry name" value="V4R"/>
</dbReference>
<reference evidence="2 3" key="1">
    <citation type="submission" date="2019-08" db="EMBL/GenBank/DDBJ databases">
        <title>Hyperibacter terrae gen. nov., sp. nov. and Hyperibacter viscosus sp. nov., two new members in the family Rhodospirillaceae isolated from the rhizosphere of Hypericum perforatum.</title>
        <authorList>
            <person name="Noviana Z."/>
        </authorList>
    </citation>
    <scope>NUCLEOTIDE SEQUENCE [LARGE SCALE GENOMIC DNA]</scope>
    <source>
        <strain evidence="2 3">R5959</strain>
    </source>
</reference>
<dbReference type="OrthoDB" id="8264576at2"/>
<dbReference type="Proteomes" id="UP000325797">
    <property type="component" value="Chromosome"/>
</dbReference>
<protein>
    <submittedName>
        <fullName evidence="2">4-vinyl reductase</fullName>
    </submittedName>
</protein>
<accession>A0A5J6N4G9</accession>